<evidence type="ECO:0000256" key="1">
    <source>
        <dbReference type="SAM" id="MobiDB-lite"/>
    </source>
</evidence>
<feature type="region of interest" description="Disordered" evidence="1">
    <location>
        <begin position="1124"/>
        <end position="1149"/>
    </location>
</feature>
<dbReference type="OrthoDB" id="10054471at2759"/>
<feature type="compositionally biased region" description="Polar residues" evidence="1">
    <location>
        <begin position="1444"/>
        <end position="1461"/>
    </location>
</feature>
<dbReference type="InterPro" id="IPR026616">
    <property type="entry name" value="TEX15"/>
</dbReference>
<feature type="domain" description="TASOR pseudo-PARP" evidence="2">
    <location>
        <begin position="91"/>
        <end position="240"/>
    </location>
</feature>
<sequence length="1784" mass="198433">MKSATTAQETLKQIYANRNLSSVYSIPRKQAGPGCCLQDVKVHGREWREISKIVQQSVMDRSTMARWQIDRIQLCRNPTLEERFIKKRQKMKEDGRSAKELTEQHAFHVVSHAKAKHVCQSGLVVCSGQTAFTNFLGRSDMGVYVRRNADIALKLAEKCSYPQTALMVFKIIPGRIKPIPTSFKTIEDAIEPTPNFDSHLSNRSPTSIQKEAHQLANSCIYLYEYDDSCRPSKAPSQILPYAVVSCTKISPPKVLVASPIVSVTDVSSSDTDGLGSDMDIDDSGDEIECDVKTAESSGTSLSIETVKETQASERNKKLSVGDIQDCNLGPSRQTETSVFLKPTPLLFGNKISQTVKQKTDPTTSQGVGRSTLPKPAKFLYGNKESQTKGALNTLELGVQKLQATSDCPQLVVAVRTAATVAIRTSTTLLELAVQEVRDHISRKMDQMQGGTFQQPPLDCRKLESLISGTMNTLKMMSDDMGDSSLQSSFQTALTLLELAVDIVWVRGQPRGSTVVQPQLHPQTQGDNRATEAYHPIEGQSNVFKCGQWEESCGQAQTSQWHTNEEREEQVTVDHEAFSMEEGHGSGHRQLTTTSTKESAKPVTPPPLPPPLPTFLSLTPQQLFTIARRQVDSPSIPSPDAAELGADYNGNLVGTSWKCRDSEAEGALDRNKQTTRSWQANKLCTEMQTTSKVCGSCEDEEMTPNLSVDKQNMMADHDVKSHLEADLEAGYRYEKIHLWTEEYARKIERFEESTPRTCDEPKPMETSGIKQESGMTGKEEMSTLKPKATFPSGDTRAGSEFAVSKENDGMRPLCCHPKKSTLKEEQDSSLDHQQVCVKPSGSAENHSSTSSEQKGNREEESSYAELTNEKEETNVLGTQKNEETKEEESHDYENQKDKRAGNDSSTNSANLPSQSCSPQESVLSHLADDNIERLADVEPMLSDDDDHDLYSISNDSSLSSSLLSTSVGGQSFRSSSANESFLCGKEKDVENTTSEGIFRPFSCFAPQSKGEPTDKESRCTFSAKLAATANIDPTLGNKLAMAAELPTKLSCPKMLINEHCTKSSVREETAQEGGRQKEKEAYERARKRWTRLFKSLVHQGDNNKADREVKAEEQQKFTDSFSATVHGSEVETKAELEQNTSRHTGAGDSHKACNSSVLFKAKGGSQLSEAPFDFDMVLSCARSSHAQEMFQCIADRMKKVSAEIDHFQQGIVHLKLEKNSFNGLYLQKDQHALLLRSAIIHLSEISTELEMLHATKTYLSNIQRKEVGQKEKKTPLQDVDTIMPEEDFATPEERKPDTIRNILLRQRDMKRGQVKALHKSLKSYQLINGNNVEFVKMLLKSQIQTCGNDILRLEEVLKEKKPSLKISPNQVKISEVRERQTKCQDLLRTLVKDTSPDHAKIEWCKMKCGKYHSILLYEGDKCYLREHRSRSKSRSSVVDDKTKSLVSRENSTAETQDASSSKTMKRQYDAVGKQPQGKNDQSSKRRKTGAIIQQRLAHEVTSARGHVNPTADDATVETSAVRLGTSSQEQPREKEKPDRLEKTRPKLALTGNDCETWKPAVTSPCDLRQQQLDVTIKSSKSLVVTIFNPAAKGHAEDVSGRSSKASQDIFGESKGTKESDVTKKEAVPVASAVSSSISTDQDPSAQEQTTFPGIEVKGTWAKCPLDSGGAVKVKTADAKPIQTQLKNRTFYSPSRQAAVPGMHRTSSTANKQPLSPGPNMYTAVPYRYPLQNTPPRQVQYPTSHLRPRMNWWSQAPNFIHRPMFPPQSMFRFPNQQMFPNRWPTN</sequence>
<feature type="region of interest" description="Disordered" evidence="1">
    <location>
        <begin position="579"/>
        <end position="611"/>
    </location>
</feature>
<dbReference type="PANTHER" id="PTHR22380">
    <property type="entry name" value="TESTIS-EXPRESSED PROTEIN 15"/>
    <property type="match status" value="1"/>
</dbReference>
<dbReference type="GO" id="GO:0007140">
    <property type="term" value="P:male meiotic nuclear division"/>
    <property type="evidence" value="ECO:0007669"/>
    <property type="project" value="InterPro"/>
</dbReference>
<organism evidence="3 4">
    <name type="scientific">Branchiostoma lanceolatum</name>
    <name type="common">Common lancelet</name>
    <name type="synonym">Amphioxus lanceolatum</name>
    <dbReference type="NCBI Taxonomy" id="7740"/>
    <lineage>
        <taxon>Eukaryota</taxon>
        <taxon>Metazoa</taxon>
        <taxon>Chordata</taxon>
        <taxon>Cephalochordata</taxon>
        <taxon>Leptocardii</taxon>
        <taxon>Amphioxiformes</taxon>
        <taxon>Branchiostomatidae</taxon>
        <taxon>Branchiostoma</taxon>
    </lineage>
</organism>
<feature type="compositionally biased region" description="Polar residues" evidence="1">
    <location>
        <begin position="841"/>
        <end position="852"/>
    </location>
</feature>
<feature type="region of interest" description="Disordered" evidence="1">
    <location>
        <begin position="1427"/>
        <end position="1544"/>
    </location>
</feature>
<evidence type="ECO:0000313" key="3">
    <source>
        <dbReference type="EMBL" id="CAH1246592.1"/>
    </source>
</evidence>
<name>A0A8K0ED62_BRALA</name>
<feature type="compositionally biased region" description="Basic and acidic residues" evidence="1">
    <location>
        <begin position="1529"/>
        <end position="1543"/>
    </location>
</feature>
<feature type="compositionally biased region" description="Basic and acidic residues" evidence="1">
    <location>
        <begin position="879"/>
        <end position="900"/>
    </location>
</feature>
<dbReference type="InterPro" id="IPR022188">
    <property type="entry name" value="TASOR_DUF3715"/>
</dbReference>
<dbReference type="SUPFAM" id="SSF56399">
    <property type="entry name" value="ADP-ribosylation"/>
    <property type="match status" value="1"/>
</dbReference>
<feature type="region of interest" description="Disordered" evidence="1">
    <location>
        <begin position="1592"/>
        <end position="1622"/>
    </location>
</feature>
<feature type="compositionally biased region" description="Pro residues" evidence="1">
    <location>
        <begin position="602"/>
        <end position="611"/>
    </location>
</feature>
<feature type="compositionally biased region" description="Basic and acidic residues" evidence="1">
    <location>
        <begin position="751"/>
        <end position="762"/>
    </location>
</feature>
<evidence type="ECO:0000313" key="4">
    <source>
        <dbReference type="Proteomes" id="UP000838412"/>
    </source>
</evidence>
<dbReference type="Proteomes" id="UP000838412">
    <property type="component" value="Chromosome 15"/>
</dbReference>
<evidence type="ECO:0000259" key="2">
    <source>
        <dbReference type="Pfam" id="PF12509"/>
    </source>
</evidence>
<accession>A0A8K0ED62</accession>
<dbReference type="Gene3D" id="3.90.228.10">
    <property type="match status" value="1"/>
</dbReference>
<keyword evidence="4" id="KW-1185">Reference proteome</keyword>
<dbReference type="GO" id="GO:0010569">
    <property type="term" value="P:regulation of double-strand break repair via homologous recombination"/>
    <property type="evidence" value="ECO:0007669"/>
    <property type="project" value="InterPro"/>
</dbReference>
<dbReference type="GO" id="GO:0005634">
    <property type="term" value="C:nucleus"/>
    <property type="evidence" value="ECO:0007669"/>
    <property type="project" value="TreeGrafter"/>
</dbReference>
<feature type="region of interest" description="Disordered" evidence="1">
    <location>
        <begin position="1697"/>
        <end position="1717"/>
    </location>
</feature>
<dbReference type="EMBL" id="OV696700">
    <property type="protein sequence ID" value="CAH1246592.1"/>
    <property type="molecule type" value="Genomic_DNA"/>
</dbReference>
<feature type="compositionally biased region" description="Basic and acidic residues" evidence="1">
    <location>
        <begin position="820"/>
        <end position="829"/>
    </location>
</feature>
<dbReference type="PANTHER" id="PTHR22380:SF1">
    <property type="entry name" value="TESTIS-EXPRESSED PROTEIN 15"/>
    <property type="match status" value="1"/>
</dbReference>
<proteinExistence type="predicted"/>
<protein>
    <submittedName>
        <fullName evidence="3">TEX15 protein</fullName>
    </submittedName>
</protein>
<feature type="compositionally biased region" description="Polar residues" evidence="1">
    <location>
        <begin position="901"/>
        <end position="921"/>
    </location>
</feature>
<dbReference type="GO" id="GO:0007130">
    <property type="term" value="P:synaptonemal complex assembly"/>
    <property type="evidence" value="ECO:0007669"/>
    <property type="project" value="TreeGrafter"/>
</dbReference>
<feature type="compositionally biased region" description="Basic and acidic residues" evidence="1">
    <location>
        <begin position="1613"/>
        <end position="1622"/>
    </location>
</feature>
<feature type="region of interest" description="Disordered" evidence="1">
    <location>
        <begin position="751"/>
        <end position="924"/>
    </location>
</feature>
<reference evidence="3" key="1">
    <citation type="submission" date="2022-01" db="EMBL/GenBank/DDBJ databases">
        <authorList>
            <person name="Braso-Vives M."/>
        </authorList>
    </citation>
    <scope>NUCLEOTIDE SEQUENCE</scope>
</reference>
<gene>
    <name evidence="3" type="primary">TEX15</name>
    <name evidence="3" type="ORF">BLAG_LOCUS8565</name>
</gene>
<dbReference type="Pfam" id="PF12509">
    <property type="entry name" value="DUF3715"/>
    <property type="match status" value="1"/>
</dbReference>
<feature type="compositionally biased region" description="Polar residues" evidence="1">
    <location>
        <begin position="1703"/>
        <end position="1712"/>
    </location>
</feature>